<protein>
    <recommendedName>
        <fullName evidence="8">Sulfhydryl oxidase</fullName>
        <ecNumber evidence="8">1.8.3.2</ecNumber>
    </recommendedName>
</protein>
<keyword evidence="7" id="KW-1015">Disulfide bond</keyword>
<organism evidence="12 15">
    <name type="scientific">Puccinia graminis f. sp. tritici</name>
    <dbReference type="NCBI Taxonomy" id="56615"/>
    <lineage>
        <taxon>Eukaryota</taxon>
        <taxon>Fungi</taxon>
        <taxon>Dikarya</taxon>
        <taxon>Basidiomycota</taxon>
        <taxon>Pucciniomycotina</taxon>
        <taxon>Pucciniomycetes</taxon>
        <taxon>Pucciniales</taxon>
        <taxon>Pucciniaceae</taxon>
        <taxon>Puccinia</taxon>
    </lineage>
</organism>
<dbReference type="Proteomes" id="UP000325313">
    <property type="component" value="Unassembled WGS sequence"/>
</dbReference>
<feature type="region of interest" description="Disordered" evidence="9">
    <location>
        <begin position="1"/>
        <end position="44"/>
    </location>
</feature>
<evidence type="ECO:0000256" key="2">
    <source>
        <dbReference type="ARBA" id="ARBA00004569"/>
    </source>
</evidence>
<dbReference type="PROSITE" id="PS51324">
    <property type="entry name" value="ERV_ALR"/>
    <property type="match status" value="1"/>
</dbReference>
<dbReference type="GO" id="GO:0016971">
    <property type="term" value="F:flavin-dependent sulfhydryl oxidase activity"/>
    <property type="evidence" value="ECO:0007669"/>
    <property type="project" value="InterPro"/>
</dbReference>
<keyword evidence="15" id="KW-1185">Reference proteome</keyword>
<dbReference type="FunFam" id="1.20.120.310:FF:000003">
    <property type="entry name" value="Sulfhydryl oxidase"/>
    <property type="match status" value="1"/>
</dbReference>
<evidence type="ECO:0000256" key="8">
    <source>
        <dbReference type="RuleBase" id="RU371123"/>
    </source>
</evidence>
<dbReference type="AlphaFoldDB" id="A0A5B0PK73"/>
<dbReference type="InterPro" id="IPR017905">
    <property type="entry name" value="ERV/ALR_sulphydryl_oxidase"/>
</dbReference>
<dbReference type="Pfam" id="PF04777">
    <property type="entry name" value="Evr1_Alr"/>
    <property type="match status" value="1"/>
</dbReference>
<comment type="catalytic activity">
    <reaction evidence="8">
        <text>2 R'C(R)SH + O2 = R'C(R)S-S(R)CR' + H2O2</text>
        <dbReference type="Rhea" id="RHEA:17357"/>
        <dbReference type="ChEBI" id="CHEBI:15379"/>
        <dbReference type="ChEBI" id="CHEBI:16240"/>
        <dbReference type="ChEBI" id="CHEBI:16520"/>
        <dbReference type="ChEBI" id="CHEBI:17412"/>
        <dbReference type="EC" id="1.8.3.2"/>
    </reaction>
</comment>
<evidence type="ECO:0000313" key="13">
    <source>
        <dbReference type="EMBL" id="KAA1125658.1"/>
    </source>
</evidence>
<dbReference type="GO" id="GO:0050660">
    <property type="term" value="F:flavin adenine dinucleotide binding"/>
    <property type="evidence" value="ECO:0007669"/>
    <property type="project" value="TreeGrafter"/>
</dbReference>
<accession>A0A5B0PK73</accession>
<dbReference type="EMBL" id="VSWC01000053">
    <property type="protein sequence ID" value="KAA1101997.1"/>
    <property type="molecule type" value="Genomic_DNA"/>
</dbReference>
<dbReference type="EMBL" id="VSWC01000066">
    <property type="protein sequence ID" value="KAA1098385.1"/>
    <property type="molecule type" value="Genomic_DNA"/>
</dbReference>
<dbReference type="OrthoDB" id="17199at2759"/>
<feature type="compositionally biased region" description="Low complexity" evidence="9">
    <location>
        <begin position="1"/>
        <end position="26"/>
    </location>
</feature>
<dbReference type="GO" id="GO:0005758">
    <property type="term" value="C:mitochondrial intermembrane space"/>
    <property type="evidence" value="ECO:0007669"/>
    <property type="project" value="UniProtKB-SubCell"/>
</dbReference>
<evidence type="ECO:0000256" key="9">
    <source>
        <dbReference type="SAM" id="MobiDB-lite"/>
    </source>
</evidence>
<gene>
    <name evidence="11" type="ORF">PGT21_034518</name>
    <name evidence="12" type="ORF">PGT21_034801</name>
    <name evidence="14" type="ORF">PGTUg99_017675</name>
    <name evidence="13" type="ORF">PGTUg99_018389</name>
</gene>
<proteinExistence type="predicted"/>
<dbReference type="SUPFAM" id="SSF69000">
    <property type="entry name" value="FAD-dependent thiol oxidase"/>
    <property type="match status" value="1"/>
</dbReference>
<evidence type="ECO:0000256" key="7">
    <source>
        <dbReference type="ARBA" id="ARBA00023157"/>
    </source>
</evidence>
<comment type="subcellular location">
    <subcellularLocation>
        <location evidence="2">Mitochondrion intermembrane space</location>
    </subcellularLocation>
</comment>
<evidence type="ECO:0000313" key="14">
    <source>
        <dbReference type="EMBL" id="KAA1133781.1"/>
    </source>
</evidence>
<dbReference type="InterPro" id="IPR039799">
    <property type="entry name" value="ALR/ERV"/>
</dbReference>
<evidence type="ECO:0000313" key="15">
    <source>
        <dbReference type="Proteomes" id="UP000324748"/>
    </source>
</evidence>
<evidence type="ECO:0000256" key="1">
    <source>
        <dbReference type="ARBA" id="ARBA00001974"/>
    </source>
</evidence>
<dbReference type="EMBL" id="VDEP01000176">
    <property type="protein sequence ID" value="KAA1125658.1"/>
    <property type="molecule type" value="Genomic_DNA"/>
</dbReference>
<dbReference type="PANTHER" id="PTHR12645:SF0">
    <property type="entry name" value="FAD-LINKED SULFHYDRYL OXIDASE ALR"/>
    <property type="match status" value="1"/>
</dbReference>
<sequence length="208" mass="23208">MTMDPSSSTPLDSSSSSAALPSPSTSNQNGKNREVNPGMIIGPDGKPCKVCSGFQAWTKQAKREINKQDEGKRVSEVVAEGGDDRTGRTIVEERADCPADSSRLGRHTWTLLHTIGAYYPVERPSKTQQDSVRQLITSLATIYPCQPCASHLQDYLSRFPPQIDNRSKLERWLCEAHNDVNQRLGKELFDCSQVSKRWRDGWDDGHCD</sequence>
<dbReference type="Proteomes" id="UP000324748">
    <property type="component" value="Unassembled WGS sequence"/>
</dbReference>
<evidence type="ECO:0000259" key="10">
    <source>
        <dbReference type="PROSITE" id="PS51324"/>
    </source>
</evidence>
<comment type="caution">
    <text evidence="12">The sequence shown here is derived from an EMBL/GenBank/DDBJ whole genome shotgun (WGS) entry which is preliminary data.</text>
</comment>
<evidence type="ECO:0000313" key="12">
    <source>
        <dbReference type="EMBL" id="KAA1101997.1"/>
    </source>
</evidence>
<evidence type="ECO:0000256" key="4">
    <source>
        <dbReference type="ARBA" id="ARBA00022827"/>
    </source>
</evidence>
<evidence type="ECO:0000313" key="16">
    <source>
        <dbReference type="Proteomes" id="UP000325313"/>
    </source>
</evidence>
<evidence type="ECO:0000256" key="5">
    <source>
        <dbReference type="ARBA" id="ARBA00023002"/>
    </source>
</evidence>
<keyword evidence="5 8" id="KW-0560">Oxidoreductase</keyword>
<evidence type="ECO:0000256" key="6">
    <source>
        <dbReference type="ARBA" id="ARBA00023128"/>
    </source>
</evidence>
<dbReference type="InterPro" id="IPR036774">
    <property type="entry name" value="ERV/ALR_sulphydryl_oxid_sf"/>
</dbReference>
<dbReference type="EC" id="1.8.3.2" evidence="8"/>
<keyword evidence="6" id="KW-0496">Mitochondrion</keyword>
<comment type="cofactor">
    <cofactor evidence="1 8">
        <name>FAD</name>
        <dbReference type="ChEBI" id="CHEBI:57692"/>
    </cofactor>
</comment>
<reference evidence="15 16" key="1">
    <citation type="submission" date="2019-05" db="EMBL/GenBank/DDBJ databases">
        <title>Emergence of the Ug99 lineage of the wheat stem rust pathogen through somatic hybridization.</title>
        <authorList>
            <person name="Li F."/>
            <person name="Upadhyaya N.M."/>
            <person name="Sperschneider J."/>
            <person name="Matny O."/>
            <person name="Nguyen-Phuc H."/>
            <person name="Mago R."/>
            <person name="Raley C."/>
            <person name="Miller M.E."/>
            <person name="Silverstein K.A.T."/>
            <person name="Henningsen E."/>
            <person name="Hirsch C.D."/>
            <person name="Visser B."/>
            <person name="Pretorius Z.A."/>
            <person name="Steffenson B.J."/>
            <person name="Schwessinger B."/>
            <person name="Dodds P.N."/>
            <person name="Figueroa M."/>
        </authorList>
    </citation>
    <scope>NUCLEOTIDE SEQUENCE [LARGE SCALE GENOMIC DNA]</scope>
    <source>
        <strain evidence="12">21-0</strain>
        <strain evidence="13 16">Ug99</strain>
    </source>
</reference>
<dbReference type="Gene3D" id="1.20.120.310">
    <property type="entry name" value="ERV/ALR sulfhydryl oxidase domain"/>
    <property type="match status" value="1"/>
</dbReference>
<evidence type="ECO:0000256" key="3">
    <source>
        <dbReference type="ARBA" id="ARBA00022630"/>
    </source>
</evidence>
<keyword evidence="3 8" id="KW-0285">Flavoprotein</keyword>
<keyword evidence="4 8" id="KW-0274">FAD</keyword>
<feature type="domain" description="ERV/ALR sulfhydryl oxidase" evidence="10">
    <location>
        <begin position="97"/>
        <end position="198"/>
    </location>
</feature>
<name>A0A5B0PK73_PUCGR</name>
<evidence type="ECO:0000313" key="11">
    <source>
        <dbReference type="EMBL" id="KAA1098385.1"/>
    </source>
</evidence>
<dbReference type="PANTHER" id="PTHR12645">
    <property type="entry name" value="ALR/ERV"/>
    <property type="match status" value="1"/>
</dbReference>
<dbReference type="EMBL" id="VDEP01000070">
    <property type="protein sequence ID" value="KAA1133781.1"/>
    <property type="molecule type" value="Genomic_DNA"/>
</dbReference>